<gene>
    <name evidence="1" type="ORF">P170DRAFT_439077</name>
</gene>
<proteinExistence type="predicted"/>
<evidence type="ECO:0000313" key="2">
    <source>
        <dbReference type="Proteomes" id="UP000234275"/>
    </source>
</evidence>
<name>A0A2I2G3F6_9EURO</name>
<dbReference type="PANTHER" id="PTHR42034:SF1">
    <property type="entry name" value="CONDENSATION DOMAIN-CONTAINING PROTEIN"/>
    <property type="match status" value="1"/>
</dbReference>
<sequence>MGWLQVAENRWERPSNGMEGYFVLSGGLSASLCQGREHYIISSRLKVDLKLSDAEASLRQAWTQLRHEQPQIATRVEGMNKVYEVPDETALQAWLAETFIVSSAADADELYRGVGPIRSATLYYVPRSSELVLRAHHHTLDGVGMLLLCHSYLSALASPRTVSFGDEPARLPPPLEEALGDPELPRQAIAEKGRALATEFIDGLPGLGPVSQVGKVPAGAAQFAERVFPARTSAAVVQACKQKGLSVTAALHAAYVRAIAKYADPEGSSRYVTVSQFNFRPFLREPYGTSQYAAAMYYSILPVLLEKPTEFEELAQTLDSFYKSGYKETDDREASGSLTRTLQEIVQTPEFLTKPVSRDALVSSLGVAERHLQQSYGEVATVQDLRVGVDIILGMSMILFYTFRDQLRLVYSFNDAYEDRSQIERYLDEMQRILLEELVA</sequence>
<dbReference type="SUPFAM" id="SSF52777">
    <property type="entry name" value="CoA-dependent acyltransferases"/>
    <property type="match status" value="1"/>
</dbReference>
<evidence type="ECO:0000313" key="1">
    <source>
        <dbReference type="EMBL" id="PLB47411.1"/>
    </source>
</evidence>
<dbReference type="PANTHER" id="PTHR42034">
    <property type="entry name" value="CHROMOSOME 7, WHOLE GENOME SHOTGUN SEQUENCE-RELATED"/>
    <property type="match status" value="1"/>
</dbReference>
<reference evidence="1 2" key="1">
    <citation type="submission" date="2016-12" db="EMBL/GenBank/DDBJ databases">
        <title>The genomes of Aspergillus section Nigri reveals drivers in fungal speciation.</title>
        <authorList>
            <consortium name="DOE Joint Genome Institute"/>
            <person name="Vesth T.C."/>
            <person name="Nybo J."/>
            <person name="Theobald S."/>
            <person name="Brandl J."/>
            <person name="Frisvad J.C."/>
            <person name="Nielsen K.F."/>
            <person name="Lyhne E.K."/>
            <person name="Kogle M.E."/>
            <person name="Kuo A."/>
            <person name="Riley R."/>
            <person name="Clum A."/>
            <person name="Nolan M."/>
            <person name="Lipzen A."/>
            <person name="Salamov A."/>
            <person name="Henrissat B."/>
            <person name="Wiebenga A."/>
            <person name="De Vries R.P."/>
            <person name="Grigoriev I.V."/>
            <person name="Mortensen U.H."/>
            <person name="Andersen M.R."/>
            <person name="Baker S.E."/>
        </authorList>
    </citation>
    <scope>NUCLEOTIDE SEQUENCE [LARGE SCALE GENOMIC DNA]</scope>
    <source>
        <strain evidence="1 2">IBT 23096</strain>
    </source>
</reference>
<organism evidence="1 2">
    <name type="scientific">Aspergillus steynii IBT 23096</name>
    <dbReference type="NCBI Taxonomy" id="1392250"/>
    <lineage>
        <taxon>Eukaryota</taxon>
        <taxon>Fungi</taxon>
        <taxon>Dikarya</taxon>
        <taxon>Ascomycota</taxon>
        <taxon>Pezizomycotina</taxon>
        <taxon>Eurotiomycetes</taxon>
        <taxon>Eurotiomycetidae</taxon>
        <taxon>Eurotiales</taxon>
        <taxon>Aspergillaceae</taxon>
        <taxon>Aspergillus</taxon>
        <taxon>Aspergillus subgen. Circumdati</taxon>
    </lineage>
</organism>
<protein>
    <recommendedName>
        <fullName evidence="3">Condensation domain-containing protein</fullName>
    </recommendedName>
</protein>
<dbReference type="RefSeq" id="XP_024702713.1">
    <property type="nucleotide sequence ID" value="XM_024849756.1"/>
</dbReference>
<dbReference type="VEuPathDB" id="FungiDB:P170DRAFT_439077"/>
<dbReference type="Proteomes" id="UP000234275">
    <property type="component" value="Unassembled WGS sequence"/>
</dbReference>
<dbReference type="AlphaFoldDB" id="A0A2I2G3F6"/>
<dbReference type="InterPro" id="IPR023213">
    <property type="entry name" value="CAT-like_dom_sf"/>
</dbReference>
<dbReference type="GeneID" id="36557455"/>
<dbReference type="Gene3D" id="3.30.559.30">
    <property type="entry name" value="Nonribosomal peptide synthetase, condensation domain"/>
    <property type="match status" value="1"/>
</dbReference>
<dbReference type="OrthoDB" id="2548233at2759"/>
<accession>A0A2I2G3F6</accession>
<keyword evidence="2" id="KW-1185">Reference proteome</keyword>
<dbReference type="EMBL" id="MSFO01000006">
    <property type="protein sequence ID" value="PLB47411.1"/>
    <property type="molecule type" value="Genomic_DNA"/>
</dbReference>
<comment type="caution">
    <text evidence="1">The sequence shown here is derived from an EMBL/GenBank/DDBJ whole genome shotgun (WGS) entry which is preliminary data.</text>
</comment>
<dbReference type="Gene3D" id="3.30.559.10">
    <property type="entry name" value="Chloramphenicol acetyltransferase-like domain"/>
    <property type="match status" value="1"/>
</dbReference>
<evidence type="ECO:0008006" key="3">
    <source>
        <dbReference type="Google" id="ProtNLM"/>
    </source>
</evidence>